<dbReference type="PROSITE" id="PS50966">
    <property type="entry name" value="ZF_SWIM"/>
    <property type="match status" value="1"/>
</dbReference>
<dbReference type="RefSeq" id="WP_124897108.1">
    <property type="nucleotide sequence ID" value="NZ_CP034145.1"/>
</dbReference>
<keyword evidence="1" id="KW-0479">Metal-binding</keyword>
<accession>A0A3G8QZ36</accession>
<evidence type="ECO:0000313" key="5">
    <source>
        <dbReference type="Proteomes" id="UP000282007"/>
    </source>
</evidence>
<proteinExistence type="predicted"/>
<dbReference type="GeneID" id="38472954"/>
<sequence length="119" mass="13674">MSTERVGGYPEVELPDDFSDATSWQRARDEETRVEPLTRAEWMVRVGDGDRHRVVFGTRSGQPVGECDCKGYAHHEWCAHLATVFLAYCRQEIVVADLEADPDEELAMLWRQYRQEGEA</sequence>
<gene>
    <name evidence="4" type="ORF">DU502_16670</name>
</gene>
<dbReference type="AlphaFoldDB" id="A0A3G8QZ36"/>
<feature type="domain" description="SWIM-type" evidence="3">
    <location>
        <begin position="52"/>
        <end position="89"/>
    </location>
</feature>
<evidence type="ECO:0000259" key="3">
    <source>
        <dbReference type="PROSITE" id="PS50966"/>
    </source>
</evidence>
<dbReference type="EMBL" id="CP034145">
    <property type="protein sequence ID" value="AZH26908.1"/>
    <property type="molecule type" value="Genomic_DNA"/>
</dbReference>
<keyword evidence="1" id="KW-0863">Zinc-finger</keyword>
<dbReference type="InterPro" id="IPR007527">
    <property type="entry name" value="Znf_SWIM"/>
</dbReference>
<dbReference type="Proteomes" id="UP000282007">
    <property type="component" value="Chromosome"/>
</dbReference>
<reference evidence="4 5" key="1">
    <citation type="submission" date="2018-07" db="EMBL/GenBank/DDBJ databases">
        <title>Genome sequences of Haloplanus aerogenes JCM 16430T.</title>
        <authorList>
            <person name="Kim Y.B."/>
            <person name="Roh S.W."/>
        </authorList>
    </citation>
    <scope>NUCLEOTIDE SEQUENCE [LARGE SCALE GENOMIC DNA]</scope>
    <source>
        <strain evidence="4 5">JCM 16430</strain>
    </source>
</reference>
<evidence type="ECO:0000313" key="4">
    <source>
        <dbReference type="EMBL" id="AZH26908.1"/>
    </source>
</evidence>
<dbReference type="KEGG" id="haer:DU502_16670"/>
<keyword evidence="5" id="KW-1185">Reference proteome</keyword>
<evidence type="ECO:0000256" key="1">
    <source>
        <dbReference type="PROSITE-ProRule" id="PRU00325"/>
    </source>
</evidence>
<dbReference type="GO" id="GO:0008270">
    <property type="term" value="F:zinc ion binding"/>
    <property type="evidence" value="ECO:0007669"/>
    <property type="project" value="UniProtKB-KW"/>
</dbReference>
<name>A0A3G8QZ36_9EURY</name>
<keyword evidence="1" id="KW-0862">Zinc</keyword>
<dbReference type="OrthoDB" id="318346at2157"/>
<organism evidence="4 5">
    <name type="scientific">Haloplanus aerogenes</name>
    <dbReference type="NCBI Taxonomy" id="660522"/>
    <lineage>
        <taxon>Archaea</taxon>
        <taxon>Methanobacteriati</taxon>
        <taxon>Methanobacteriota</taxon>
        <taxon>Stenosarchaea group</taxon>
        <taxon>Halobacteria</taxon>
        <taxon>Halobacteriales</taxon>
        <taxon>Haloferacaceae</taxon>
        <taxon>Haloplanus</taxon>
    </lineage>
</organism>
<evidence type="ECO:0000256" key="2">
    <source>
        <dbReference type="SAM" id="MobiDB-lite"/>
    </source>
</evidence>
<protein>
    <recommendedName>
        <fullName evidence="3">SWIM-type domain-containing protein</fullName>
    </recommendedName>
</protein>
<feature type="region of interest" description="Disordered" evidence="2">
    <location>
        <begin position="1"/>
        <end position="30"/>
    </location>
</feature>